<dbReference type="PROSITE" id="PS50096">
    <property type="entry name" value="IQ"/>
    <property type="match status" value="2"/>
</dbReference>
<dbReference type="Gene3D" id="1.20.5.190">
    <property type="match status" value="1"/>
</dbReference>
<sequence>MDSSNTNLPVLSLPKADSELDAAAIKIQKVYKSYQTRKNLADCAIIVEELWWRALEFAALKRASASFVDGEESVPELDAAATKIQKVYKGYRTRRKLEECAVLVEESWQKLLDFAALKRSSASFFDVHSETYVQKPET</sequence>
<evidence type="ECO:0000256" key="5">
    <source>
        <dbReference type="ARBA" id="ARBA00023242"/>
    </source>
</evidence>
<dbReference type="InterPro" id="IPR000048">
    <property type="entry name" value="IQ_motif_EF-hand-BS"/>
</dbReference>
<dbReference type="SMART" id="SM00015">
    <property type="entry name" value="IQ"/>
    <property type="match status" value="2"/>
</dbReference>
<dbReference type="AlphaFoldDB" id="Q6H3E1"/>
<dbReference type="GO" id="GO:0005634">
    <property type="term" value="C:nucleus"/>
    <property type="evidence" value="ECO:0007669"/>
    <property type="project" value="UniProtKB-SubCell"/>
</dbReference>
<name>Q6H3E1_PEA</name>
<comment type="subcellular location">
    <subcellularLocation>
        <location evidence="2">Cytoplasm</location>
    </subcellularLocation>
    <subcellularLocation>
        <location evidence="1">Nucleus</location>
    </subcellularLocation>
</comment>
<evidence type="ECO:0000256" key="4">
    <source>
        <dbReference type="ARBA" id="ARBA00022860"/>
    </source>
</evidence>
<keyword evidence="3" id="KW-0963">Cytoplasm</keyword>
<dbReference type="CDD" id="cd23767">
    <property type="entry name" value="IQCD"/>
    <property type="match status" value="2"/>
</dbReference>
<dbReference type="PANTHER" id="PTHR31250:SF27">
    <property type="entry name" value="IQ DOMAIN-CONTAINING PROTEIN IQM5"/>
    <property type="match status" value="1"/>
</dbReference>
<dbReference type="Pfam" id="PF00612">
    <property type="entry name" value="IQ"/>
    <property type="match status" value="2"/>
</dbReference>
<evidence type="ECO:0000256" key="3">
    <source>
        <dbReference type="ARBA" id="ARBA00022490"/>
    </source>
</evidence>
<organism evidence="6">
    <name type="scientific">Pisum sativum</name>
    <name type="common">Garden pea</name>
    <name type="synonym">Lathyrus oleraceus</name>
    <dbReference type="NCBI Taxonomy" id="3888"/>
    <lineage>
        <taxon>Eukaryota</taxon>
        <taxon>Viridiplantae</taxon>
        <taxon>Streptophyta</taxon>
        <taxon>Embryophyta</taxon>
        <taxon>Tracheophyta</taxon>
        <taxon>Spermatophyta</taxon>
        <taxon>Magnoliopsida</taxon>
        <taxon>eudicotyledons</taxon>
        <taxon>Gunneridae</taxon>
        <taxon>Pentapetalae</taxon>
        <taxon>rosids</taxon>
        <taxon>fabids</taxon>
        <taxon>Fabales</taxon>
        <taxon>Fabaceae</taxon>
        <taxon>Papilionoideae</taxon>
        <taxon>50 kb inversion clade</taxon>
        <taxon>NPAAA clade</taxon>
        <taxon>Hologalegina</taxon>
        <taxon>IRL clade</taxon>
        <taxon>Fabeae</taxon>
        <taxon>Lathyrus</taxon>
    </lineage>
</organism>
<dbReference type="EMBL" id="AY187590">
    <property type="protein sequence ID" value="AAO72953.1"/>
    <property type="molecule type" value="mRNA"/>
</dbReference>
<dbReference type="GO" id="GO:0005737">
    <property type="term" value="C:cytoplasm"/>
    <property type="evidence" value="ECO:0007669"/>
    <property type="project" value="UniProtKB-SubCell"/>
</dbReference>
<dbReference type="GO" id="GO:0005516">
    <property type="term" value="F:calmodulin binding"/>
    <property type="evidence" value="ECO:0007669"/>
    <property type="project" value="UniProtKB-KW"/>
</dbReference>
<keyword evidence="5" id="KW-0539">Nucleus</keyword>
<evidence type="ECO:0000256" key="2">
    <source>
        <dbReference type="ARBA" id="ARBA00004496"/>
    </source>
</evidence>
<proteinExistence type="evidence at transcript level"/>
<protein>
    <submittedName>
        <fullName evidence="6">Heavy metal-induced protein 6A</fullName>
    </submittedName>
</protein>
<reference evidence="6" key="1">
    <citation type="journal article" date="2004" name="Plant Physiol. Biochem.">
        <title>Six genes strongly regulated by mercury in Pisum sativum roots.</title>
        <authorList>
            <person name="Savenstrand H."/>
            <person name="Strid A."/>
        </authorList>
    </citation>
    <scope>NUCLEOTIDE SEQUENCE</scope>
    <source>
        <tissue evidence="6">Root</tissue>
    </source>
</reference>
<accession>Q6H3E1</accession>
<evidence type="ECO:0000256" key="1">
    <source>
        <dbReference type="ARBA" id="ARBA00004123"/>
    </source>
</evidence>
<dbReference type="PANTHER" id="PTHR31250">
    <property type="entry name" value="IQ DOMAIN-CONTAINING PROTEIN IQM3"/>
    <property type="match status" value="1"/>
</dbReference>
<dbReference type="InterPro" id="IPR044159">
    <property type="entry name" value="IQM"/>
</dbReference>
<keyword evidence="4" id="KW-0112">Calmodulin-binding</keyword>
<evidence type="ECO:0000313" key="6">
    <source>
        <dbReference type="EMBL" id="AAO72953.1"/>
    </source>
</evidence>